<name>A0A7X8XZA1_9BACT</name>
<dbReference type="RefSeq" id="WP_168885676.1">
    <property type="nucleotide sequence ID" value="NZ_JABAIL010000016.1"/>
</dbReference>
<evidence type="ECO:0000313" key="1">
    <source>
        <dbReference type="EMBL" id="NLR94967.1"/>
    </source>
</evidence>
<dbReference type="EMBL" id="JABAIL010000016">
    <property type="protein sequence ID" value="NLR94967.1"/>
    <property type="molecule type" value="Genomic_DNA"/>
</dbReference>
<sequence>MGPIKSEDNMNVSMGKLLIKSTKHPSKYFCLFRSKNLIYLAYRNTLMEAMRLIYMESLYYIIKDGKIKTSNESKQIKLKQKAYYDN</sequence>
<evidence type="ECO:0000313" key="2">
    <source>
        <dbReference type="Proteomes" id="UP000585050"/>
    </source>
</evidence>
<protein>
    <submittedName>
        <fullName evidence="1">Uncharacterized protein</fullName>
    </submittedName>
</protein>
<organism evidence="1 2">
    <name type="scientific">Flammeovirga agarivorans</name>
    <dbReference type="NCBI Taxonomy" id="2726742"/>
    <lineage>
        <taxon>Bacteria</taxon>
        <taxon>Pseudomonadati</taxon>
        <taxon>Bacteroidota</taxon>
        <taxon>Cytophagia</taxon>
        <taxon>Cytophagales</taxon>
        <taxon>Flammeovirgaceae</taxon>
        <taxon>Flammeovirga</taxon>
    </lineage>
</organism>
<dbReference type="AlphaFoldDB" id="A0A7X8XZA1"/>
<gene>
    <name evidence="1" type="ORF">HGP29_27420</name>
</gene>
<proteinExistence type="predicted"/>
<dbReference type="Proteomes" id="UP000585050">
    <property type="component" value="Unassembled WGS sequence"/>
</dbReference>
<comment type="caution">
    <text evidence="1">The sequence shown here is derived from an EMBL/GenBank/DDBJ whole genome shotgun (WGS) entry which is preliminary data.</text>
</comment>
<reference evidence="1 2" key="1">
    <citation type="submission" date="2020-04" db="EMBL/GenBank/DDBJ databases">
        <title>Flammeovirga sp. SR4, a novel species isolated from seawater.</title>
        <authorList>
            <person name="Wang X."/>
        </authorList>
    </citation>
    <scope>NUCLEOTIDE SEQUENCE [LARGE SCALE GENOMIC DNA]</scope>
    <source>
        <strain evidence="1 2">SR4</strain>
    </source>
</reference>
<accession>A0A7X8XZA1</accession>
<keyword evidence="2" id="KW-1185">Reference proteome</keyword>